<feature type="transmembrane region" description="Helical" evidence="3">
    <location>
        <begin position="106"/>
        <end position="131"/>
    </location>
</feature>
<feature type="region of interest" description="Disordered" evidence="2">
    <location>
        <begin position="141"/>
        <end position="199"/>
    </location>
</feature>
<keyword evidence="3" id="KW-0472">Membrane</keyword>
<dbReference type="Pfam" id="PF00594">
    <property type="entry name" value="Gla"/>
    <property type="match status" value="1"/>
</dbReference>
<dbReference type="GO" id="GO:0005886">
    <property type="term" value="C:plasma membrane"/>
    <property type="evidence" value="ECO:0007669"/>
    <property type="project" value="TreeGrafter"/>
</dbReference>
<dbReference type="SMART" id="SM00069">
    <property type="entry name" value="GLA"/>
    <property type="match status" value="1"/>
</dbReference>
<dbReference type="GO" id="GO:0005615">
    <property type="term" value="C:extracellular space"/>
    <property type="evidence" value="ECO:0007669"/>
    <property type="project" value="TreeGrafter"/>
</dbReference>
<dbReference type="PROSITE" id="PS50998">
    <property type="entry name" value="GLA_2"/>
    <property type="match status" value="1"/>
</dbReference>
<dbReference type="PANTHER" id="PTHR24278">
    <property type="entry name" value="COAGULATION FACTOR"/>
    <property type="match status" value="1"/>
</dbReference>
<dbReference type="PROSITE" id="PS00011">
    <property type="entry name" value="GLA_1"/>
    <property type="match status" value="1"/>
</dbReference>
<protein>
    <submittedName>
        <fullName evidence="7">Transmembrane gamma-carboxyglutamic acid protein 2</fullName>
    </submittedName>
</protein>
<dbReference type="GeneID" id="106548352"/>
<evidence type="ECO:0000313" key="7">
    <source>
        <dbReference type="RefSeq" id="XP_013921188.1"/>
    </source>
</evidence>
<evidence type="ECO:0000256" key="4">
    <source>
        <dbReference type="SAM" id="SignalP"/>
    </source>
</evidence>
<dbReference type="InterPro" id="IPR035972">
    <property type="entry name" value="GLA-like_dom_SF"/>
</dbReference>
<evidence type="ECO:0000256" key="1">
    <source>
        <dbReference type="ARBA" id="ARBA00023157"/>
    </source>
</evidence>
<keyword evidence="3" id="KW-1133">Transmembrane helix</keyword>
<keyword evidence="3 7" id="KW-0812">Transmembrane</keyword>
<dbReference type="GO" id="GO:0005509">
    <property type="term" value="F:calcium ion binding"/>
    <property type="evidence" value="ECO:0007669"/>
    <property type="project" value="InterPro"/>
</dbReference>
<dbReference type="InterPro" id="IPR017857">
    <property type="entry name" value="Coagulation_fac-like_Gla_dom"/>
</dbReference>
<evidence type="ECO:0000256" key="2">
    <source>
        <dbReference type="SAM" id="MobiDB-lite"/>
    </source>
</evidence>
<feature type="chain" id="PRO_5026730231" evidence="4">
    <location>
        <begin position="20"/>
        <end position="199"/>
    </location>
</feature>
<dbReference type="OrthoDB" id="9945709at2759"/>
<evidence type="ECO:0000313" key="6">
    <source>
        <dbReference type="Proteomes" id="UP000504617"/>
    </source>
</evidence>
<dbReference type="CTD" id="5639"/>
<dbReference type="AlphaFoldDB" id="A0A6I9Y718"/>
<reference evidence="7" key="1">
    <citation type="submission" date="2025-08" db="UniProtKB">
        <authorList>
            <consortium name="RefSeq"/>
        </authorList>
    </citation>
    <scope>IDENTIFICATION</scope>
    <source>
        <tissue evidence="7">Skeletal muscle</tissue>
    </source>
</reference>
<dbReference type="PANTHER" id="PTHR24278:SF38">
    <property type="entry name" value="TRANSMEMBRANE GAMMA-CARBOXYGLUTAMIC ACID PROTEIN 4"/>
    <property type="match status" value="1"/>
</dbReference>
<feature type="compositionally biased region" description="Polar residues" evidence="2">
    <location>
        <begin position="190"/>
        <end position="199"/>
    </location>
</feature>
<dbReference type="Proteomes" id="UP000504617">
    <property type="component" value="Unplaced"/>
</dbReference>
<dbReference type="InterPro" id="IPR000294">
    <property type="entry name" value="GLA_domain"/>
</dbReference>
<feature type="domain" description="Gla" evidence="5">
    <location>
        <begin position="51"/>
        <end position="97"/>
    </location>
</feature>
<keyword evidence="1" id="KW-1015">Disulfide bond</keyword>
<keyword evidence="4" id="KW-0732">Signal</keyword>
<accession>A0A6I9Y718</accession>
<dbReference type="InterPro" id="IPR050442">
    <property type="entry name" value="Peptidase_S1_coag_factors"/>
</dbReference>
<proteinExistence type="predicted"/>
<dbReference type="Gene3D" id="4.10.740.10">
    <property type="entry name" value="Coagulation Factor IX"/>
    <property type="match status" value="1"/>
</dbReference>
<evidence type="ECO:0000259" key="5">
    <source>
        <dbReference type="PROSITE" id="PS50998"/>
    </source>
</evidence>
<dbReference type="SUPFAM" id="SSF57630">
    <property type="entry name" value="GLA-domain"/>
    <property type="match status" value="1"/>
</dbReference>
<sequence>MRSFLCLLFLFKILVPSFAASLHRQLDQEQIEEVFLDATSAKKFLSRKILYNHWDFELIVRDNLERECIEEVCSYEEAREVFEDDIKTMNFWNNYRKEAGNPGIDVAGLVAGLIAALVAIVMFIIVAMYCIKYRAKERNRSRRTQENLNPGIPLTCFDDEPKPESAPGLPSYEQAMAASGVHDAPPPPYNRNSNLTRPT</sequence>
<dbReference type="FunFam" id="4.10.740.10:FF:000001">
    <property type="entry name" value="vitamin K-dependent protein S"/>
    <property type="match status" value="1"/>
</dbReference>
<dbReference type="RefSeq" id="XP_013921188.1">
    <property type="nucleotide sequence ID" value="XM_014065713.1"/>
</dbReference>
<dbReference type="KEGG" id="tsr:106548352"/>
<evidence type="ECO:0000256" key="3">
    <source>
        <dbReference type="SAM" id="Phobius"/>
    </source>
</evidence>
<gene>
    <name evidence="7" type="primary">PRRG2</name>
</gene>
<feature type="signal peptide" evidence="4">
    <location>
        <begin position="1"/>
        <end position="19"/>
    </location>
</feature>
<dbReference type="PRINTS" id="PR00001">
    <property type="entry name" value="GLABLOOD"/>
</dbReference>
<name>A0A6I9Y718_9SAUR</name>
<organism evidence="6 7">
    <name type="scientific">Thamnophis sirtalis</name>
    <dbReference type="NCBI Taxonomy" id="35019"/>
    <lineage>
        <taxon>Eukaryota</taxon>
        <taxon>Metazoa</taxon>
        <taxon>Chordata</taxon>
        <taxon>Craniata</taxon>
        <taxon>Vertebrata</taxon>
        <taxon>Euteleostomi</taxon>
        <taxon>Lepidosauria</taxon>
        <taxon>Squamata</taxon>
        <taxon>Bifurcata</taxon>
        <taxon>Unidentata</taxon>
        <taxon>Episquamata</taxon>
        <taxon>Toxicofera</taxon>
        <taxon>Serpentes</taxon>
        <taxon>Colubroidea</taxon>
        <taxon>Colubridae</taxon>
        <taxon>Natricinae</taxon>
        <taxon>Thamnophis</taxon>
    </lineage>
</organism>
<keyword evidence="6" id="KW-1185">Reference proteome</keyword>